<dbReference type="Gene3D" id="3.40.1050.10">
    <property type="entry name" value="Carbonic anhydrase"/>
    <property type="match status" value="1"/>
</dbReference>
<comment type="function">
    <text evidence="8">Reversible hydration of carbon dioxide.</text>
</comment>
<dbReference type="PANTHER" id="PTHR11002:SF76">
    <property type="entry name" value="CARBONIC ANHYDRASE"/>
    <property type="match status" value="1"/>
</dbReference>
<keyword evidence="10" id="KW-1185">Reference proteome</keyword>
<name>A0A3R5XXX3_9BACT</name>
<dbReference type="AlphaFoldDB" id="A0A3R5XXX3"/>
<dbReference type="EC" id="4.2.1.1" evidence="2 8"/>
<dbReference type="InterPro" id="IPR001765">
    <property type="entry name" value="Carbonic_anhydrase"/>
</dbReference>
<evidence type="ECO:0000313" key="9">
    <source>
        <dbReference type="EMBL" id="QAR33920.1"/>
    </source>
</evidence>
<dbReference type="Pfam" id="PF00484">
    <property type="entry name" value="Pro_CA"/>
    <property type="match status" value="1"/>
</dbReference>
<dbReference type="CDD" id="cd00884">
    <property type="entry name" value="beta_CA_cladeB"/>
    <property type="match status" value="1"/>
</dbReference>
<evidence type="ECO:0000256" key="5">
    <source>
        <dbReference type="ARBA" id="ARBA00023239"/>
    </source>
</evidence>
<comment type="similarity">
    <text evidence="1 8">Belongs to the beta-class carbonic anhydrase family.</text>
</comment>
<feature type="binding site" evidence="7">
    <location>
        <position position="41"/>
    </location>
    <ligand>
        <name>Zn(2+)</name>
        <dbReference type="ChEBI" id="CHEBI:29105"/>
    </ligand>
</feature>
<evidence type="ECO:0000256" key="6">
    <source>
        <dbReference type="ARBA" id="ARBA00048348"/>
    </source>
</evidence>
<dbReference type="SMART" id="SM00947">
    <property type="entry name" value="Pro_CA"/>
    <property type="match status" value="1"/>
</dbReference>
<protein>
    <recommendedName>
        <fullName evidence="2 8">Carbonic anhydrase</fullName>
        <ecNumber evidence="2 8">4.2.1.1</ecNumber>
    </recommendedName>
    <alternativeName>
        <fullName evidence="8">Carbonate dehydratase</fullName>
    </alternativeName>
</protein>
<dbReference type="InterPro" id="IPR015892">
    <property type="entry name" value="Carbonic_anhydrase_CS"/>
</dbReference>
<dbReference type="OrthoDB" id="9769739at2"/>
<evidence type="ECO:0000256" key="7">
    <source>
        <dbReference type="PIRSR" id="PIRSR601765-1"/>
    </source>
</evidence>
<proteinExistence type="inferred from homology"/>
<dbReference type="PROSITE" id="PS00705">
    <property type="entry name" value="PROK_CO2_ANHYDRASE_2"/>
    <property type="match status" value="1"/>
</dbReference>
<feature type="binding site" evidence="7">
    <location>
        <position position="100"/>
    </location>
    <ligand>
        <name>Zn(2+)</name>
        <dbReference type="ChEBI" id="CHEBI:29105"/>
    </ligand>
</feature>
<evidence type="ECO:0000256" key="3">
    <source>
        <dbReference type="ARBA" id="ARBA00022723"/>
    </source>
</evidence>
<dbReference type="InterPro" id="IPR045066">
    <property type="entry name" value="Beta_CA_cladeB"/>
</dbReference>
<accession>A0A3R5XXX3</accession>
<gene>
    <name evidence="9" type="ORF">EP073_11045</name>
</gene>
<dbReference type="RefSeq" id="WP_128467205.1">
    <property type="nucleotide sequence ID" value="NZ_CP035108.1"/>
</dbReference>
<keyword evidence="3 7" id="KW-0479">Metal-binding</keyword>
<dbReference type="GO" id="GO:0015976">
    <property type="term" value="P:carbon utilization"/>
    <property type="evidence" value="ECO:0007669"/>
    <property type="project" value="InterPro"/>
</dbReference>
<keyword evidence="5 8" id="KW-0456">Lyase</keyword>
<feature type="binding site" evidence="7">
    <location>
        <position position="103"/>
    </location>
    <ligand>
        <name>Zn(2+)</name>
        <dbReference type="ChEBI" id="CHEBI:29105"/>
    </ligand>
</feature>
<evidence type="ECO:0000256" key="8">
    <source>
        <dbReference type="RuleBase" id="RU003956"/>
    </source>
</evidence>
<dbReference type="KEGG" id="gtl:EP073_11045"/>
<organism evidence="9 10">
    <name type="scientific">Geovibrio thiophilus</name>
    <dbReference type="NCBI Taxonomy" id="139438"/>
    <lineage>
        <taxon>Bacteria</taxon>
        <taxon>Pseudomonadati</taxon>
        <taxon>Deferribacterota</taxon>
        <taxon>Deferribacteres</taxon>
        <taxon>Deferribacterales</taxon>
        <taxon>Geovibrionaceae</taxon>
        <taxon>Geovibrio</taxon>
    </lineage>
</organism>
<dbReference type="InterPro" id="IPR036874">
    <property type="entry name" value="Carbonic_anhydrase_sf"/>
</dbReference>
<dbReference type="GO" id="GO:0004089">
    <property type="term" value="F:carbonate dehydratase activity"/>
    <property type="evidence" value="ECO:0007669"/>
    <property type="project" value="UniProtKB-UniRule"/>
</dbReference>
<feature type="binding site" evidence="7">
    <location>
        <position position="39"/>
    </location>
    <ligand>
        <name>Zn(2+)</name>
        <dbReference type="ChEBI" id="CHEBI:29105"/>
    </ligand>
</feature>
<sequence>MKELFDGVVRFRDEDYADHRELFENLGDKQDPHTLFVGCSDSRVVPNLITRTMPGELFVVRNIANMVPPYRETSDYVATTSAVEYAVNILNVKNIIICGHSNCGGCSALYQSEESLANVPKVKKWLELASPVKKKAMEICGDDAGKREWVTEQVNIIQQVRNLLTYPYIKERVNKSELILYGWYYIIATGEVYNYNFDTGYFDLIGNEQ</sequence>
<dbReference type="PROSITE" id="PS00704">
    <property type="entry name" value="PROK_CO2_ANHYDRASE_1"/>
    <property type="match status" value="1"/>
</dbReference>
<dbReference type="EMBL" id="CP035108">
    <property type="protein sequence ID" value="QAR33920.1"/>
    <property type="molecule type" value="Genomic_DNA"/>
</dbReference>
<evidence type="ECO:0000313" key="10">
    <source>
        <dbReference type="Proteomes" id="UP000287502"/>
    </source>
</evidence>
<dbReference type="GO" id="GO:0008270">
    <property type="term" value="F:zinc ion binding"/>
    <property type="evidence" value="ECO:0007669"/>
    <property type="project" value="UniProtKB-UniRule"/>
</dbReference>
<evidence type="ECO:0000256" key="2">
    <source>
        <dbReference type="ARBA" id="ARBA00012925"/>
    </source>
</evidence>
<evidence type="ECO:0000256" key="1">
    <source>
        <dbReference type="ARBA" id="ARBA00006217"/>
    </source>
</evidence>
<evidence type="ECO:0000256" key="4">
    <source>
        <dbReference type="ARBA" id="ARBA00022833"/>
    </source>
</evidence>
<reference evidence="9 10" key="1">
    <citation type="submission" date="2019-01" db="EMBL/GenBank/DDBJ databases">
        <title>Geovibrio thiophilus DSM 11263, complete genome.</title>
        <authorList>
            <person name="Spring S."/>
            <person name="Bunk B."/>
            <person name="Sproer C."/>
        </authorList>
    </citation>
    <scope>NUCLEOTIDE SEQUENCE [LARGE SCALE GENOMIC DNA]</scope>
    <source>
        <strain evidence="9 10">DSM 11263</strain>
    </source>
</reference>
<dbReference type="SUPFAM" id="SSF53056">
    <property type="entry name" value="beta-carbonic anhydrase, cab"/>
    <property type="match status" value="1"/>
</dbReference>
<keyword evidence="4 7" id="KW-0862">Zinc</keyword>
<dbReference type="Proteomes" id="UP000287502">
    <property type="component" value="Chromosome"/>
</dbReference>
<comment type="cofactor">
    <cofactor evidence="7">
        <name>Zn(2+)</name>
        <dbReference type="ChEBI" id="CHEBI:29105"/>
    </cofactor>
    <text evidence="7">Binds 1 zinc ion per subunit.</text>
</comment>
<comment type="catalytic activity">
    <reaction evidence="6 8">
        <text>hydrogencarbonate + H(+) = CO2 + H2O</text>
        <dbReference type="Rhea" id="RHEA:10748"/>
        <dbReference type="ChEBI" id="CHEBI:15377"/>
        <dbReference type="ChEBI" id="CHEBI:15378"/>
        <dbReference type="ChEBI" id="CHEBI:16526"/>
        <dbReference type="ChEBI" id="CHEBI:17544"/>
        <dbReference type="EC" id="4.2.1.1"/>
    </reaction>
</comment>
<dbReference type="PANTHER" id="PTHR11002">
    <property type="entry name" value="CARBONIC ANHYDRASE"/>
    <property type="match status" value="1"/>
</dbReference>